<feature type="domain" description="N-acetyltransferase" evidence="2">
    <location>
        <begin position="97"/>
        <end position="154"/>
    </location>
</feature>
<evidence type="ECO:0000256" key="1">
    <source>
        <dbReference type="SAM" id="MobiDB-lite"/>
    </source>
</evidence>
<comment type="caution">
    <text evidence="3">The sequence shown here is derived from an EMBL/GenBank/DDBJ whole genome shotgun (WGS) entry which is preliminary data.</text>
</comment>
<evidence type="ECO:0000259" key="2">
    <source>
        <dbReference type="Pfam" id="PF00583"/>
    </source>
</evidence>
<dbReference type="AlphaFoldDB" id="A0A8J5CV55"/>
<reference evidence="3" key="1">
    <citation type="submission" date="2020-07" db="EMBL/GenBank/DDBJ databases">
        <title>The High-quality genome of the commercially important snow crab, Chionoecetes opilio.</title>
        <authorList>
            <person name="Jeong J.-H."/>
            <person name="Ryu S."/>
        </authorList>
    </citation>
    <scope>NUCLEOTIDE SEQUENCE</scope>
    <source>
        <strain evidence="3">MADBK_172401_WGS</strain>
        <tissue evidence="3">Digestive gland</tissue>
    </source>
</reference>
<dbReference type="EMBL" id="JACEEZ010012157">
    <property type="protein sequence ID" value="KAG0720840.1"/>
    <property type="molecule type" value="Genomic_DNA"/>
</dbReference>
<evidence type="ECO:0000313" key="3">
    <source>
        <dbReference type="EMBL" id="KAG0720840.1"/>
    </source>
</evidence>
<dbReference type="OrthoDB" id="41532at2759"/>
<dbReference type="CDD" id="cd04301">
    <property type="entry name" value="NAT_SF"/>
    <property type="match status" value="1"/>
</dbReference>
<proteinExistence type="predicted"/>
<feature type="compositionally biased region" description="Polar residues" evidence="1">
    <location>
        <begin position="1"/>
        <end position="10"/>
    </location>
</feature>
<feature type="region of interest" description="Disordered" evidence="1">
    <location>
        <begin position="46"/>
        <end position="65"/>
    </location>
</feature>
<sequence>MEGLSPQSTGLPHDLRGTTRSGSTARCRSGPAAGCRWWRGSPATGRLAGHTAGHHPDPPAAQHLPAGTQTALKPRLCNTVYRCWRPQWTSFARYQCGDRILELAMITVSEQMGDRGVGRRLVQESEQRGPQLGCQLATAQATAVPSQRLLYRLGTSRSTPWTTPPSRSPGGGVCLTWTRCWARPAPRSWRPHHARPAGRLRPRVE</sequence>
<dbReference type="Pfam" id="PF00583">
    <property type="entry name" value="Acetyltransf_1"/>
    <property type="match status" value="1"/>
</dbReference>
<dbReference type="Proteomes" id="UP000770661">
    <property type="component" value="Unassembled WGS sequence"/>
</dbReference>
<feature type="region of interest" description="Disordered" evidence="1">
    <location>
        <begin position="1"/>
        <end position="32"/>
    </location>
</feature>
<accession>A0A8J5CV55</accession>
<name>A0A8J5CV55_CHIOP</name>
<dbReference type="SUPFAM" id="SSF55729">
    <property type="entry name" value="Acyl-CoA N-acyltransferases (Nat)"/>
    <property type="match status" value="1"/>
</dbReference>
<dbReference type="InterPro" id="IPR000182">
    <property type="entry name" value="GNAT_dom"/>
</dbReference>
<evidence type="ECO:0000313" key="4">
    <source>
        <dbReference type="Proteomes" id="UP000770661"/>
    </source>
</evidence>
<keyword evidence="4" id="KW-1185">Reference proteome</keyword>
<protein>
    <recommendedName>
        <fullName evidence="2">N-acetyltransferase domain-containing protein</fullName>
    </recommendedName>
</protein>
<dbReference type="GO" id="GO:0016747">
    <property type="term" value="F:acyltransferase activity, transferring groups other than amino-acyl groups"/>
    <property type="evidence" value="ECO:0007669"/>
    <property type="project" value="InterPro"/>
</dbReference>
<dbReference type="Gene3D" id="3.40.630.30">
    <property type="match status" value="1"/>
</dbReference>
<organism evidence="3 4">
    <name type="scientific">Chionoecetes opilio</name>
    <name type="common">Atlantic snow crab</name>
    <name type="synonym">Cancer opilio</name>
    <dbReference type="NCBI Taxonomy" id="41210"/>
    <lineage>
        <taxon>Eukaryota</taxon>
        <taxon>Metazoa</taxon>
        <taxon>Ecdysozoa</taxon>
        <taxon>Arthropoda</taxon>
        <taxon>Crustacea</taxon>
        <taxon>Multicrustacea</taxon>
        <taxon>Malacostraca</taxon>
        <taxon>Eumalacostraca</taxon>
        <taxon>Eucarida</taxon>
        <taxon>Decapoda</taxon>
        <taxon>Pleocyemata</taxon>
        <taxon>Brachyura</taxon>
        <taxon>Eubrachyura</taxon>
        <taxon>Majoidea</taxon>
        <taxon>Majidae</taxon>
        <taxon>Chionoecetes</taxon>
    </lineage>
</organism>
<gene>
    <name evidence="3" type="ORF">GWK47_047631</name>
</gene>
<dbReference type="InterPro" id="IPR016181">
    <property type="entry name" value="Acyl_CoA_acyltransferase"/>
</dbReference>